<keyword evidence="2" id="KW-1185">Reference proteome</keyword>
<protein>
    <submittedName>
        <fullName evidence="1">Uncharacterized protein</fullName>
    </submittedName>
</protein>
<dbReference type="Proteomes" id="UP000324897">
    <property type="component" value="Chromosome 1"/>
</dbReference>
<dbReference type="EMBL" id="RWGY01000011">
    <property type="protein sequence ID" value="TVU27656.1"/>
    <property type="molecule type" value="Genomic_DNA"/>
</dbReference>
<accession>A0A5J9UVP2</accession>
<comment type="caution">
    <text evidence="1">The sequence shown here is derived from an EMBL/GenBank/DDBJ whole genome shotgun (WGS) entry which is preliminary data.</text>
</comment>
<evidence type="ECO:0000313" key="1">
    <source>
        <dbReference type="EMBL" id="TVU27656.1"/>
    </source>
</evidence>
<dbReference type="Gramene" id="TVU27656">
    <property type="protein sequence ID" value="TVU27656"/>
    <property type="gene ID" value="EJB05_19152"/>
</dbReference>
<dbReference type="AlphaFoldDB" id="A0A5J9UVP2"/>
<reference evidence="1 2" key="1">
    <citation type="journal article" date="2019" name="Sci. Rep.">
        <title>A high-quality genome of Eragrostis curvula grass provides insights into Poaceae evolution and supports new strategies to enhance forage quality.</title>
        <authorList>
            <person name="Carballo J."/>
            <person name="Santos B.A.C.M."/>
            <person name="Zappacosta D."/>
            <person name="Garbus I."/>
            <person name="Selva J.P."/>
            <person name="Gallo C.A."/>
            <person name="Diaz A."/>
            <person name="Albertini E."/>
            <person name="Caccamo M."/>
            <person name="Echenique V."/>
        </authorList>
    </citation>
    <scope>NUCLEOTIDE SEQUENCE [LARGE SCALE GENOMIC DNA]</scope>
    <source>
        <strain evidence="2">cv. Victoria</strain>
        <tissue evidence="1">Leaf</tissue>
    </source>
</reference>
<evidence type="ECO:0000313" key="2">
    <source>
        <dbReference type="Proteomes" id="UP000324897"/>
    </source>
</evidence>
<name>A0A5J9UVP2_9POAL</name>
<sequence>MKGILNPMYCPLVYCAQTRTAPEHAITTALSARITATTNTICDDLPDLLMAPSIATSPTMEATKQVAA</sequence>
<proteinExistence type="predicted"/>
<organism evidence="1 2">
    <name type="scientific">Eragrostis curvula</name>
    <name type="common">weeping love grass</name>
    <dbReference type="NCBI Taxonomy" id="38414"/>
    <lineage>
        <taxon>Eukaryota</taxon>
        <taxon>Viridiplantae</taxon>
        <taxon>Streptophyta</taxon>
        <taxon>Embryophyta</taxon>
        <taxon>Tracheophyta</taxon>
        <taxon>Spermatophyta</taxon>
        <taxon>Magnoliopsida</taxon>
        <taxon>Liliopsida</taxon>
        <taxon>Poales</taxon>
        <taxon>Poaceae</taxon>
        <taxon>PACMAD clade</taxon>
        <taxon>Chloridoideae</taxon>
        <taxon>Eragrostideae</taxon>
        <taxon>Eragrostidinae</taxon>
        <taxon>Eragrostis</taxon>
    </lineage>
</organism>
<gene>
    <name evidence="1" type="ORF">EJB05_19152</name>
</gene>